<protein>
    <submittedName>
        <fullName evidence="2">Uncharacterized protein</fullName>
    </submittedName>
</protein>
<name>C9ZQ14_TRYB9</name>
<sequence length="100" mass="11163">MPWHVVVSRYLSWFLAVIFNASFRFSVGCRTSFRRPSGKNVSFIVKYFRTSSNLSVGELAGALSSSSTMHFFNTFCIRLSVGAALSAQSTVVQTLFQYVC</sequence>
<evidence type="ECO:0000256" key="1">
    <source>
        <dbReference type="SAM" id="Phobius"/>
    </source>
</evidence>
<reference evidence="3" key="1">
    <citation type="journal article" date="2010" name="PLoS Negl. Trop. Dis.">
        <title>The genome sequence of Trypanosoma brucei gambiense, causative agent of chronic human african trypanosomiasis.</title>
        <authorList>
            <person name="Jackson A.P."/>
            <person name="Sanders M."/>
            <person name="Berry A."/>
            <person name="McQuillan J."/>
            <person name="Aslett M.A."/>
            <person name="Quail M.A."/>
            <person name="Chukualim B."/>
            <person name="Capewell P."/>
            <person name="MacLeod A."/>
            <person name="Melville S.E."/>
            <person name="Gibson W."/>
            <person name="Barry J.D."/>
            <person name="Berriman M."/>
            <person name="Hertz-Fowler C."/>
        </authorList>
    </citation>
    <scope>NUCLEOTIDE SEQUENCE [LARGE SCALE GENOMIC DNA]</scope>
    <source>
        <strain evidence="3">MHOM/CI/86/DAL972</strain>
    </source>
</reference>
<keyword evidence="1" id="KW-1133">Transmembrane helix</keyword>
<keyword evidence="1" id="KW-0472">Membrane</keyword>
<evidence type="ECO:0000313" key="2">
    <source>
        <dbReference type="EMBL" id="CBH11492.1"/>
    </source>
</evidence>
<gene>
    <name evidence="2" type="ORF">TbgDal_V6320</name>
</gene>
<organism evidence="2 3">
    <name type="scientific">Trypanosoma brucei gambiense (strain MHOM/CI/86/DAL972)</name>
    <dbReference type="NCBI Taxonomy" id="679716"/>
    <lineage>
        <taxon>Eukaryota</taxon>
        <taxon>Discoba</taxon>
        <taxon>Euglenozoa</taxon>
        <taxon>Kinetoplastea</taxon>
        <taxon>Metakinetoplastina</taxon>
        <taxon>Trypanosomatida</taxon>
        <taxon>Trypanosomatidae</taxon>
        <taxon>Trypanosoma</taxon>
    </lineage>
</organism>
<dbReference type="GeneID" id="23861660"/>
<dbReference type="KEGG" id="tbg:TbgDal_V6320"/>
<feature type="transmembrane region" description="Helical" evidence="1">
    <location>
        <begin position="6"/>
        <end position="27"/>
    </location>
</feature>
<accession>C9ZQ14</accession>
<dbReference type="Proteomes" id="UP000002316">
    <property type="component" value="Chromosome 5"/>
</dbReference>
<dbReference type="EMBL" id="FN554968">
    <property type="protein sequence ID" value="CBH11492.1"/>
    <property type="molecule type" value="Genomic_DNA"/>
</dbReference>
<evidence type="ECO:0000313" key="3">
    <source>
        <dbReference type="Proteomes" id="UP000002316"/>
    </source>
</evidence>
<keyword evidence="1" id="KW-0812">Transmembrane</keyword>
<proteinExistence type="predicted"/>
<dbReference type="RefSeq" id="XP_011773779.1">
    <property type="nucleotide sequence ID" value="XM_011775477.1"/>
</dbReference>
<dbReference type="AlphaFoldDB" id="C9ZQ14"/>